<evidence type="ECO:0000313" key="3">
    <source>
        <dbReference type="Proteomes" id="UP000799536"/>
    </source>
</evidence>
<comment type="caution">
    <text evidence="2">The sequence shown here is derived from an EMBL/GenBank/DDBJ whole genome shotgun (WGS) entry which is preliminary data.</text>
</comment>
<feature type="transmembrane region" description="Helical" evidence="1">
    <location>
        <begin position="315"/>
        <end position="335"/>
    </location>
</feature>
<dbReference type="PANTHER" id="PTHR35043:SF8">
    <property type="entry name" value="DUF4220 DOMAIN-CONTAINING PROTEIN"/>
    <property type="match status" value="1"/>
</dbReference>
<feature type="transmembrane region" description="Helical" evidence="1">
    <location>
        <begin position="32"/>
        <end position="52"/>
    </location>
</feature>
<name>A0A9P4JNN0_9PLEO</name>
<keyword evidence="3" id="KW-1185">Reference proteome</keyword>
<feature type="transmembrane region" description="Helical" evidence="1">
    <location>
        <begin position="288"/>
        <end position="309"/>
    </location>
</feature>
<accession>A0A9P4JNN0</accession>
<dbReference type="EMBL" id="ML993938">
    <property type="protein sequence ID" value="KAF2202405.1"/>
    <property type="molecule type" value="Genomic_DNA"/>
</dbReference>
<evidence type="ECO:0000313" key="2">
    <source>
        <dbReference type="EMBL" id="KAF2202405.1"/>
    </source>
</evidence>
<protein>
    <submittedName>
        <fullName evidence="2">Uncharacterized protein</fullName>
    </submittedName>
</protein>
<evidence type="ECO:0000256" key="1">
    <source>
        <dbReference type="SAM" id="Phobius"/>
    </source>
</evidence>
<dbReference type="OrthoDB" id="9451547at2759"/>
<sequence length="446" mass="50520">MNNSTTTPTPWDGKIDPNTPFRGFISSPNSRGTFEIISSCFLTIFLCGWVSVCINIPAPTAGKFAMFFDKCYMFLFSLLGPDFVGALALGQYMAARESVKAFKESGYGDWTTKHAFYANMGGFVVKPEDGRIPGIDKAMIDDRNKADGLTRILTVSQILWFSASVLARPFQGLAITTLEVTTIAFIFSSLFTSFCWRDKPMDVKSAVVIELETPLADILREAGDLPDQVLPRYNPLDFVSQDEWIITILWHYYTNILKTIFFIKRKREWPAQKIPSFDFPSYSAQGEILSAVFVFPYLCIFFAAWNFEFPTATEKLLWCIASVSTMIMGFVGALYEGKYSNLGCGVADILRRWGSSFFLNSADSTGLPRPAIAQQIERFDKFLRNNSAGRVKMLEVPRRSFVVTHHLCALYTICRIYIFVEDFMGLRVLPASAFRTVEWNSFWPHF</sequence>
<dbReference type="PANTHER" id="PTHR35043">
    <property type="entry name" value="TRANSCRIPTION FACTOR DOMAIN-CONTAINING PROTEIN"/>
    <property type="match status" value="1"/>
</dbReference>
<gene>
    <name evidence="2" type="ORF">GQ43DRAFT_455123</name>
</gene>
<reference evidence="2" key="1">
    <citation type="journal article" date="2020" name="Stud. Mycol.">
        <title>101 Dothideomycetes genomes: a test case for predicting lifestyles and emergence of pathogens.</title>
        <authorList>
            <person name="Haridas S."/>
            <person name="Albert R."/>
            <person name="Binder M."/>
            <person name="Bloem J."/>
            <person name="Labutti K."/>
            <person name="Salamov A."/>
            <person name="Andreopoulos B."/>
            <person name="Baker S."/>
            <person name="Barry K."/>
            <person name="Bills G."/>
            <person name="Bluhm B."/>
            <person name="Cannon C."/>
            <person name="Castanera R."/>
            <person name="Culley D."/>
            <person name="Daum C."/>
            <person name="Ezra D."/>
            <person name="Gonzalez J."/>
            <person name="Henrissat B."/>
            <person name="Kuo A."/>
            <person name="Liang C."/>
            <person name="Lipzen A."/>
            <person name="Lutzoni F."/>
            <person name="Magnuson J."/>
            <person name="Mondo S."/>
            <person name="Nolan M."/>
            <person name="Ohm R."/>
            <person name="Pangilinan J."/>
            <person name="Park H.-J."/>
            <person name="Ramirez L."/>
            <person name="Alfaro M."/>
            <person name="Sun H."/>
            <person name="Tritt A."/>
            <person name="Yoshinaga Y."/>
            <person name="Zwiers L.-H."/>
            <person name="Turgeon B."/>
            <person name="Goodwin S."/>
            <person name="Spatafora J."/>
            <person name="Crous P."/>
            <person name="Grigoriev I."/>
        </authorList>
    </citation>
    <scope>NUCLEOTIDE SEQUENCE</scope>
    <source>
        <strain evidence="2">ATCC 74209</strain>
    </source>
</reference>
<keyword evidence="1" id="KW-1133">Transmembrane helix</keyword>
<feature type="transmembrane region" description="Helical" evidence="1">
    <location>
        <begin position="173"/>
        <end position="196"/>
    </location>
</feature>
<organism evidence="2 3">
    <name type="scientific">Delitschia confertaspora ATCC 74209</name>
    <dbReference type="NCBI Taxonomy" id="1513339"/>
    <lineage>
        <taxon>Eukaryota</taxon>
        <taxon>Fungi</taxon>
        <taxon>Dikarya</taxon>
        <taxon>Ascomycota</taxon>
        <taxon>Pezizomycotina</taxon>
        <taxon>Dothideomycetes</taxon>
        <taxon>Pleosporomycetidae</taxon>
        <taxon>Pleosporales</taxon>
        <taxon>Delitschiaceae</taxon>
        <taxon>Delitschia</taxon>
    </lineage>
</organism>
<keyword evidence="1" id="KW-0472">Membrane</keyword>
<keyword evidence="1" id="KW-0812">Transmembrane</keyword>
<feature type="transmembrane region" description="Helical" evidence="1">
    <location>
        <begin position="72"/>
        <end position="94"/>
    </location>
</feature>
<proteinExistence type="predicted"/>
<dbReference type="Proteomes" id="UP000799536">
    <property type="component" value="Unassembled WGS sequence"/>
</dbReference>
<dbReference type="AlphaFoldDB" id="A0A9P4JNN0"/>